<dbReference type="InterPro" id="IPR007915">
    <property type="entry name" value="TMEM258/Ost5"/>
</dbReference>
<dbReference type="PANTHER" id="PTHR13636">
    <property type="entry name" value="TRANSMEMBRANE PROTEIN 258"/>
    <property type="match status" value="1"/>
</dbReference>
<organism evidence="7 8">
    <name type="scientific">Tribonema minus</name>
    <dbReference type="NCBI Taxonomy" id="303371"/>
    <lineage>
        <taxon>Eukaryota</taxon>
        <taxon>Sar</taxon>
        <taxon>Stramenopiles</taxon>
        <taxon>Ochrophyta</taxon>
        <taxon>PX clade</taxon>
        <taxon>Xanthophyceae</taxon>
        <taxon>Tribonematales</taxon>
        <taxon>Tribonemataceae</taxon>
        <taxon>Tribonema</taxon>
    </lineage>
</organism>
<sequence length="76" mass="8172">MAQVPYASPVPMQLYGSLAFALLSIGVMVMARFFTYEMGASKATRSLSVELPLAIVSSFLLGFGALFAMLWAGLYV</sequence>
<evidence type="ECO:0000256" key="1">
    <source>
        <dbReference type="ARBA" id="ARBA00004141"/>
    </source>
</evidence>
<name>A0A835YKS0_9STRA</name>
<protein>
    <recommendedName>
        <fullName evidence="6">Dolichyl-diphosphooligosaccharide-protein glycosyltransferase subunit OST5</fullName>
    </recommendedName>
</protein>
<evidence type="ECO:0000313" key="7">
    <source>
        <dbReference type="EMBL" id="KAG5175657.1"/>
    </source>
</evidence>
<keyword evidence="3 6" id="KW-0812">Transmembrane</keyword>
<evidence type="ECO:0000256" key="2">
    <source>
        <dbReference type="ARBA" id="ARBA00009825"/>
    </source>
</evidence>
<comment type="function">
    <text evidence="6">Subunit of the oligosaccharyl transferase (OST) complex that catalyzes the initial transfer of a defined glycan (Glc(3)Man(9)GlcNAc(2) in eukaryotes) from the lipid carrier dolichol-pyrophosphate to an asparagine residue within an Asn-X-Ser/Thr consensus motif in nascent polypeptide chains, the first step in protein N-glycosylation. N-glycosylation occurs cotranslationally and the complex associates with the Sec61 complex at the channel-forming translocon complex that mediates protein translocation across the endoplasmic reticulum (ER). All subunits are required for a maximal enzyme activity.</text>
</comment>
<comment type="subunit">
    <text evidence="6">Component of the oligosaccharyltransferase (OST) complex.</text>
</comment>
<dbReference type="AlphaFoldDB" id="A0A835YKS0"/>
<dbReference type="Pfam" id="PF05251">
    <property type="entry name" value="Ost5"/>
    <property type="match status" value="1"/>
</dbReference>
<keyword evidence="5 6" id="KW-0472">Membrane</keyword>
<evidence type="ECO:0000313" key="8">
    <source>
        <dbReference type="Proteomes" id="UP000664859"/>
    </source>
</evidence>
<reference evidence="7" key="1">
    <citation type="submission" date="2021-02" db="EMBL/GenBank/DDBJ databases">
        <title>First Annotated Genome of the Yellow-green Alga Tribonema minus.</title>
        <authorList>
            <person name="Mahan K.M."/>
        </authorList>
    </citation>
    <scope>NUCLEOTIDE SEQUENCE</scope>
    <source>
        <strain evidence="7">UTEX B ZZ1240</strain>
    </source>
</reference>
<gene>
    <name evidence="7" type="ORF">JKP88DRAFT_216612</name>
</gene>
<feature type="transmembrane region" description="Helical" evidence="6">
    <location>
        <begin position="51"/>
        <end position="74"/>
    </location>
</feature>
<dbReference type="Proteomes" id="UP000664859">
    <property type="component" value="Unassembled WGS sequence"/>
</dbReference>
<accession>A0A835YKS0</accession>
<dbReference type="EMBL" id="JAFCMP010000547">
    <property type="protein sequence ID" value="KAG5175657.1"/>
    <property type="molecule type" value="Genomic_DNA"/>
</dbReference>
<evidence type="ECO:0000256" key="3">
    <source>
        <dbReference type="ARBA" id="ARBA00022692"/>
    </source>
</evidence>
<evidence type="ECO:0000256" key="5">
    <source>
        <dbReference type="ARBA" id="ARBA00023136"/>
    </source>
</evidence>
<comment type="caution">
    <text evidence="7">The sequence shown here is derived from an EMBL/GenBank/DDBJ whole genome shotgun (WGS) entry which is preliminary data.</text>
</comment>
<feature type="transmembrane region" description="Helical" evidence="6">
    <location>
        <begin position="12"/>
        <end position="31"/>
    </location>
</feature>
<keyword evidence="4 6" id="KW-1133">Transmembrane helix</keyword>
<dbReference type="OrthoDB" id="18408at2759"/>
<comment type="similarity">
    <text evidence="2 6">Belongs to the OST5 family.</text>
</comment>
<comment type="subcellular location">
    <subcellularLocation>
        <location evidence="1 6">Membrane</location>
        <topology evidence="1 6">Multi-pass membrane protein</topology>
    </subcellularLocation>
</comment>
<keyword evidence="8" id="KW-1185">Reference proteome</keyword>
<evidence type="ECO:0000256" key="6">
    <source>
        <dbReference type="RuleBase" id="RU367008"/>
    </source>
</evidence>
<dbReference type="GO" id="GO:0008250">
    <property type="term" value="C:oligosaccharyltransferase complex"/>
    <property type="evidence" value="ECO:0007669"/>
    <property type="project" value="UniProtKB-UniRule"/>
</dbReference>
<dbReference type="GO" id="GO:0006487">
    <property type="term" value="P:protein N-linked glycosylation"/>
    <property type="evidence" value="ECO:0007669"/>
    <property type="project" value="UniProtKB-UniRule"/>
</dbReference>
<proteinExistence type="inferred from homology"/>
<evidence type="ECO:0000256" key="4">
    <source>
        <dbReference type="ARBA" id="ARBA00022989"/>
    </source>
</evidence>